<dbReference type="EMBL" id="BLSD01000235">
    <property type="protein sequence ID" value="GFP40406.1"/>
    <property type="molecule type" value="Genomic_DNA"/>
</dbReference>
<sequence length="233" mass="26730">MFLPSSNPYRDEKSEEILQALQTILGRMEKVYTPVQDEEISHVIRRRLFSEVNEKEARNTIEEFLDYAEREKILPEGVEKVKYRERFVQSFPFQPEVIDVLYKRWGSFPTFQRTRGVLRILALIVHSLKDSKNSFIRLGDFDLKNDEIKMELIKHIGQEYNGIIAADITSRDAGAKKVDRSLGDAYSPFSFGTKSANVIFMSSFSGGPERGAGINEGVQKLRAFCPRWGITPT</sequence>
<dbReference type="Pfam" id="PF04465">
    <property type="entry name" value="DUF499"/>
    <property type="match status" value="1"/>
</dbReference>
<proteinExistence type="predicted"/>
<dbReference type="Proteomes" id="UP000569018">
    <property type="component" value="Unassembled WGS sequence"/>
</dbReference>
<evidence type="ECO:0000313" key="4">
    <source>
        <dbReference type="Proteomes" id="UP000585609"/>
    </source>
</evidence>
<name>A0A6V8NVT8_9ACTN</name>
<evidence type="ECO:0000313" key="3">
    <source>
        <dbReference type="Proteomes" id="UP000569018"/>
    </source>
</evidence>
<feature type="non-terminal residue" evidence="1">
    <location>
        <position position="233"/>
    </location>
</feature>
<reference evidence="3 4" key="1">
    <citation type="journal article" date="2020" name="Front. Microbiol.">
        <title>Single-cell genomics of novel Actinobacteria with the Wood-Ljungdahl pathway discovered in a serpentinizing system.</title>
        <authorList>
            <person name="Merino N."/>
            <person name="Kawai M."/>
            <person name="Boyd E.S."/>
            <person name="Colman D.R."/>
            <person name="McGlynn S.E."/>
            <person name="Nealson K.H."/>
            <person name="Kurokawa K."/>
            <person name="Hongoh Y."/>
        </authorList>
    </citation>
    <scope>NUCLEOTIDE SEQUENCE [LARGE SCALE GENOMIC DNA]</scope>
    <source>
        <strain evidence="1 4">S09_30</strain>
        <strain evidence="2 3">S47</strain>
    </source>
</reference>
<dbReference type="Proteomes" id="UP000585609">
    <property type="component" value="Unassembled WGS sequence"/>
</dbReference>
<organism evidence="1 4">
    <name type="scientific">Candidatus Hakubella thermalkaliphila</name>
    <dbReference type="NCBI Taxonomy" id="2754717"/>
    <lineage>
        <taxon>Bacteria</taxon>
        <taxon>Bacillati</taxon>
        <taxon>Actinomycetota</taxon>
        <taxon>Actinomycetota incertae sedis</taxon>
        <taxon>Candidatus Hakubellales</taxon>
        <taxon>Candidatus Hakubellaceae</taxon>
        <taxon>Candidatus Hakubella</taxon>
    </lineage>
</organism>
<comment type="caution">
    <text evidence="1">The sequence shown here is derived from an EMBL/GenBank/DDBJ whole genome shotgun (WGS) entry which is preliminary data.</text>
</comment>
<gene>
    <name evidence="1" type="ORF">HKBW3S09_01619</name>
    <name evidence="2" type="ORF">HKBW3S47_02102</name>
</gene>
<accession>A0A6V8NVT8</accession>
<evidence type="ECO:0000313" key="2">
    <source>
        <dbReference type="EMBL" id="GFP40406.1"/>
    </source>
</evidence>
<dbReference type="AlphaFoldDB" id="A0A6V8NVT8"/>
<dbReference type="EMBL" id="BLRW01000370">
    <property type="protein sequence ID" value="GFP24153.1"/>
    <property type="molecule type" value="Genomic_DNA"/>
</dbReference>
<protein>
    <submittedName>
        <fullName evidence="1">Uncharacterized protein</fullName>
    </submittedName>
</protein>
<evidence type="ECO:0000313" key="1">
    <source>
        <dbReference type="EMBL" id="GFP24153.1"/>
    </source>
</evidence>
<dbReference type="InterPro" id="IPR007555">
    <property type="entry name" value="DUF499"/>
</dbReference>